<dbReference type="RefSeq" id="WP_320326015.1">
    <property type="nucleotide sequence ID" value="NZ_JALBUS010000011.1"/>
</dbReference>
<dbReference type="Proteomes" id="UP001285244">
    <property type="component" value="Unassembled WGS sequence"/>
</dbReference>
<evidence type="ECO:0000256" key="8">
    <source>
        <dbReference type="ARBA" id="ARBA00023211"/>
    </source>
</evidence>
<keyword evidence="6 10" id="KW-0051">Antiviral defense</keyword>
<dbReference type="NCBIfam" id="TIGR03640">
    <property type="entry name" value="cas1_DVULG"/>
    <property type="match status" value="1"/>
</dbReference>
<dbReference type="GO" id="GO:0004519">
    <property type="term" value="F:endonuclease activity"/>
    <property type="evidence" value="ECO:0007669"/>
    <property type="project" value="UniProtKB-KW"/>
</dbReference>
<comment type="similarity">
    <text evidence="10">Belongs to the CRISPR-associated endonuclease Cas1 family.</text>
</comment>
<feature type="binding site" evidence="10">
    <location>
        <position position="248"/>
    </location>
    <ligand>
        <name>Mn(2+)</name>
        <dbReference type="ChEBI" id="CHEBI:29035"/>
    </ligand>
</feature>
<dbReference type="Pfam" id="PF01867">
    <property type="entry name" value="Cas_Cas1"/>
    <property type="match status" value="1"/>
</dbReference>
<gene>
    <name evidence="11" type="primary">cas1c</name>
    <name evidence="10" type="synonym">cas1</name>
    <name evidence="11" type="ORF">MOZ64_07775</name>
</gene>
<dbReference type="InterPro" id="IPR050646">
    <property type="entry name" value="Cas1"/>
</dbReference>
<dbReference type="Gene3D" id="1.20.120.920">
    <property type="entry name" value="CRISPR-associated endonuclease Cas1, C-terminal domain"/>
    <property type="match status" value="1"/>
</dbReference>
<dbReference type="InterPro" id="IPR042206">
    <property type="entry name" value="CRISPR-assoc_Cas1_C"/>
</dbReference>
<evidence type="ECO:0000313" key="11">
    <source>
        <dbReference type="EMBL" id="MDX8417738.1"/>
    </source>
</evidence>
<comment type="cofactor">
    <cofactor evidence="10">
        <name>Mg(2+)</name>
        <dbReference type="ChEBI" id="CHEBI:18420"/>
    </cofactor>
    <cofactor evidence="10">
        <name>Mn(2+)</name>
        <dbReference type="ChEBI" id="CHEBI:29035"/>
    </cofactor>
</comment>
<evidence type="ECO:0000256" key="5">
    <source>
        <dbReference type="ARBA" id="ARBA00022842"/>
    </source>
</evidence>
<dbReference type="InterPro" id="IPR002729">
    <property type="entry name" value="CRISPR-assoc_Cas1"/>
</dbReference>
<dbReference type="InterPro" id="IPR042211">
    <property type="entry name" value="CRISPR-assoc_Cas1_N"/>
</dbReference>
<evidence type="ECO:0000256" key="6">
    <source>
        <dbReference type="ARBA" id="ARBA00023118"/>
    </source>
</evidence>
<protein>
    <recommendedName>
        <fullName evidence="10">CRISPR-associated endonuclease Cas1</fullName>
        <ecNumber evidence="10">3.1.-.-</ecNumber>
    </recommendedName>
</protein>
<evidence type="ECO:0000256" key="2">
    <source>
        <dbReference type="ARBA" id="ARBA00022723"/>
    </source>
</evidence>
<keyword evidence="12" id="KW-1185">Reference proteome</keyword>
<keyword evidence="8 10" id="KW-0464">Manganese</keyword>
<comment type="function">
    <text evidence="10">CRISPR (clustered regularly interspaced short palindromic repeat), is an adaptive immune system that provides protection against mobile genetic elements (viruses, transposable elements and conjugative plasmids). CRISPR clusters contain spacers, sequences complementary to antecedent mobile elements, and target invading nucleic acids. CRISPR clusters are transcribed and processed into CRISPR RNA (crRNA). Acts as a dsDNA endonuclease. Involved in the integration of spacer DNA into the CRISPR cassette.</text>
</comment>
<dbReference type="EMBL" id="JALBUS010000011">
    <property type="protein sequence ID" value="MDX8417738.1"/>
    <property type="molecule type" value="Genomic_DNA"/>
</dbReference>
<dbReference type="PANTHER" id="PTHR34353">
    <property type="entry name" value="CRISPR-ASSOCIATED ENDONUCLEASE CAS1 1"/>
    <property type="match status" value="1"/>
</dbReference>
<name>A0ABU4WME2_9FIRM</name>
<dbReference type="HAMAP" id="MF_01470">
    <property type="entry name" value="Cas1"/>
    <property type="match status" value="1"/>
</dbReference>
<keyword evidence="7 10" id="KW-0238">DNA-binding</keyword>
<keyword evidence="5 10" id="KW-0460">Magnesium</keyword>
<keyword evidence="4 10" id="KW-0378">Hydrolase</keyword>
<evidence type="ECO:0000256" key="10">
    <source>
        <dbReference type="HAMAP-Rule" id="MF_01470"/>
    </source>
</evidence>
<evidence type="ECO:0000256" key="9">
    <source>
        <dbReference type="ARBA" id="ARBA00038592"/>
    </source>
</evidence>
<reference evidence="11 12" key="1">
    <citation type="submission" date="2022-03" db="EMBL/GenBank/DDBJ databases">
        <title>Novel taxa within the pig intestine.</title>
        <authorList>
            <person name="Wylensek D."/>
            <person name="Bishof K."/>
            <person name="Afrizal A."/>
            <person name="Clavel T."/>
        </authorList>
    </citation>
    <scope>NUCLEOTIDE SEQUENCE [LARGE SCALE GENOMIC DNA]</scope>
    <source>
        <strain evidence="11 12">Cla-KB-P134</strain>
    </source>
</reference>
<evidence type="ECO:0000313" key="12">
    <source>
        <dbReference type="Proteomes" id="UP001285244"/>
    </source>
</evidence>
<dbReference type="EC" id="3.1.-.-" evidence="10"/>
<evidence type="ECO:0000256" key="4">
    <source>
        <dbReference type="ARBA" id="ARBA00022801"/>
    </source>
</evidence>
<keyword evidence="2 10" id="KW-0479">Metal-binding</keyword>
<evidence type="ECO:0000256" key="7">
    <source>
        <dbReference type="ARBA" id="ARBA00023125"/>
    </source>
</evidence>
<evidence type="ECO:0000256" key="1">
    <source>
        <dbReference type="ARBA" id="ARBA00022722"/>
    </source>
</evidence>
<evidence type="ECO:0000256" key="3">
    <source>
        <dbReference type="ARBA" id="ARBA00022759"/>
    </source>
</evidence>
<comment type="caution">
    <text evidence="11">The sequence shown here is derived from an EMBL/GenBank/DDBJ whole genome shotgun (WGS) entry which is preliminary data.</text>
</comment>
<keyword evidence="3 10" id="KW-0255">Endonuclease</keyword>
<organism evidence="11 12">
    <name type="scientific">Absicoccus intestinalis</name>
    <dbReference type="NCBI Taxonomy" id="2926319"/>
    <lineage>
        <taxon>Bacteria</taxon>
        <taxon>Bacillati</taxon>
        <taxon>Bacillota</taxon>
        <taxon>Erysipelotrichia</taxon>
        <taxon>Erysipelotrichales</taxon>
        <taxon>Erysipelotrichaceae</taxon>
        <taxon>Absicoccus</taxon>
    </lineage>
</organism>
<accession>A0ABU4WME2</accession>
<feature type="binding site" evidence="10">
    <location>
        <position position="165"/>
    </location>
    <ligand>
        <name>Mn(2+)</name>
        <dbReference type="ChEBI" id="CHEBI:29035"/>
    </ligand>
</feature>
<feature type="binding site" evidence="10">
    <location>
        <position position="233"/>
    </location>
    <ligand>
        <name>Mn(2+)</name>
        <dbReference type="ChEBI" id="CHEBI:29035"/>
    </ligand>
</feature>
<keyword evidence="1 10" id="KW-0540">Nuclease</keyword>
<proteinExistence type="inferred from homology"/>
<dbReference type="Gene3D" id="3.100.10.20">
    <property type="entry name" value="CRISPR-associated endonuclease Cas1, N-terminal domain"/>
    <property type="match status" value="1"/>
</dbReference>
<sequence>MRKLQNTLYVNSDCYLQLDGENVVAKEDGKVVGRVPLHNLESIVTTGYTGASPALMRACADKNIDLCFLSRNGKFLARIVGPVKGNVILRKNQYQKFSDDSFSLCIAKNMIRGKIYNSKWILERYTRDSPLRVNVELLKEKSKLLSEDYIKIDSVDTASQLLGIEGSAAQNYFSVYDNLILNQKDVFTFNERNRRPPIDPTNALLSFCYSLLTSMCTSSLECTGLDPYFGVYHVERPGRPSLALDLMEELRPVMVDRFVLNLINTRRITKKDFIQKENGAVLLTDEGRKKLFISWQKRKQEEIEHPYIKKKISWGLVPFVQAKLLSSYIRGDLDGYPPFFWK</sequence>
<comment type="subunit">
    <text evidence="9 10">Homodimer, forms a heterotetramer with a Cas2 homodimer.</text>
</comment>
<dbReference type="NCBIfam" id="TIGR00287">
    <property type="entry name" value="cas1"/>
    <property type="match status" value="1"/>
</dbReference>
<dbReference type="InterPro" id="IPR019856">
    <property type="entry name" value="CRISPR-assoc_Cas1_DVULG"/>
</dbReference>
<dbReference type="PANTHER" id="PTHR34353:SF2">
    <property type="entry name" value="CRISPR-ASSOCIATED ENDONUCLEASE CAS1 1"/>
    <property type="match status" value="1"/>
</dbReference>